<protein>
    <submittedName>
        <fullName evidence="2">Uncharacterized protein</fullName>
    </submittedName>
</protein>
<evidence type="ECO:0000313" key="3">
    <source>
        <dbReference type="Proteomes" id="UP000436088"/>
    </source>
</evidence>
<dbReference type="Proteomes" id="UP000436088">
    <property type="component" value="Unassembled WGS sequence"/>
</dbReference>
<dbReference type="PANTHER" id="PTHR31896:SF75">
    <property type="entry name" value="HXXXD-TYPE ACYL-TRANSFERASE FAMILY PROTEIN"/>
    <property type="match status" value="1"/>
</dbReference>
<dbReference type="Gene3D" id="3.30.559.10">
    <property type="entry name" value="Chloramphenicol acetyltransferase-like domain"/>
    <property type="match status" value="1"/>
</dbReference>
<accession>A0A6A3BKM5</accession>
<reference evidence="2" key="1">
    <citation type="submission" date="2019-09" db="EMBL/GenBank/DDBJ databases">
        <title>Draft genome information of white flower Hibiscus syriacus.</title>
        <authorList>
            <person name="Kim Y.-M."/>
        </authorList>
    </citation>
    <scope>NUCLEOTIDE SEQUENCE [LARGE SCALE GENOMIC DNA]</scope>
    <source>
        <strain evidence="2">YM2019G1</strain>
    </source>
</reference>
<organism evidence="2 3">
    <name type="scientific">Hibiscus syriacus</name>
    <name type="common">Rose of Sharon</name>
    <dbReference type="NCBI Taxonomy" id="106335"/>
    <lineage>
        <taxon>Eukaryota</taxon>
        <taxon>Viridiplantae</taxon>
        <taxon>Streptophyta</taxon>
        <taxon>Embryophyta</taxon>
        <taxon>Tracheophyta</taxon>
        <taxon>Spermatophyta</taxon>
        <taxon>Magnoliopsida</taxon>
        <taxon>eudicotyledons</taxon>
        <taxon>Gunneridae</taxon>
        <taxon>Pentapetalae</taxon>
        <taxon>rosids</taxon>
        <taxon>malvids</taxon>
        <taxon>Malvales</taxon>
        <taxon>Malvaceae</taxon>
        <taxon>Malvoideae</taxon>
        <taxon>Hibiscus</taxon>
    </lineage>
</organism>
<keyword evidence="3" id="KW-1185">Reference proteome</keyword>
<proteinExistence type="predicted"/>
<dbReference type="GO" id="GO:0016740">
    <property type="term" value="F:transferase activity"/>
    <property type="evidence" value="ECO:0007669"/>
    <property type="project" value="UniProtKB-KW"/>
</dbReference>
<dbReference type="InterPro" id="IPR051283">
    <property type="entry name" value="Sec_Metabolite_Acyltrans"/>
</dbReference>
<comment type="caution">
    <text evidence="2">The sequence shown here is derived from an EMBL/GenBank/DDBJ whole genome shotgun (WGS) entry which is preliminary data.</text>
</comment>
<sequence>MFPCCSLLLPVNGLHNYKDDTSFWHFLNSWSEISNDPINLSKAPVFRRWFADGMDIPFIFCGLMSMSHNAMTTSLDHLHEKGFSISQRNATLTPIVTMKANEVIEHGIGEPTWRINRLIAAMTKERFERLLESWTISPDFVTLSNWDALTASNSPLFNMYGSDFEWGKSIAVRCRLSNKCDRMLTLYSGAEKGSINFEVCLFPRHWRLLQVINNSWITRGKFDALTRIRSDPGQIRLGHFQVDLTSGTVQVGLLSVRIVVNLGQNSSGLEQIETRLIQVRMDFRRIPFRSGDIIGR</sequence>
<dbReference type="Pfam" id="PF02458">
    <property type="entry name" value="Transferase"/>
    <property type="match status" value="1"/>
</dbReference>
<evidence type="ECO:0000256" key="1">
    <source>
        <dbReference type="ARBA" id="ARBA00022679"/>
    </source>
</evidence>
<keyword evidence="1" id="KW-0808">Transferase</keyword>
<dbReference type="EMBL" id="VEPZ02000831">
    <property type="protein sequence ID" value="KAE8717123.1"/>
    <property type="molecule type" value="Genomic_DNA"/>
</dbReference>
<evidence type="ECO:0000313" key="2">
    <source>
        <dbReference type="EMBL" id="KAE8717123.1"/>
    </source>
</evidence>
<dbReference type="AlphaFoldDB" id="A0A6A3BKM5"/>
<name>A0A6A3BKM5_HIBSY</name>
<dbReference type="PANTHER" id="PTHR31896">
    <property type="entry name" value="FAMILY REGULATORY PROTEIN, PUTATIVE (AFU_ORTHOLOGUE AFUA_3G14730)-RELATED"/>
    <property type="match status" value="1"/>
</dbReference>
<dbReference type="InterPro" id="IPR023213">
    <property type="entry name" value="CAT-like_dom_sf"/>
</dbReference>
<gene>
    <name evidence="2" type="ORF">F3Y22_tig00110059pilonHSYRG00106</name>
</gene>